<organism evidence="6 7">
    <name type="scientific">Herpetosiphon gulosus</name>
    <dbReference type="NCBI Taxonomy" id="1973496"/>
    <lineage>
        <taxon>Bacteria</taxon>
        <taxon>Bacillati</taxon>
        <taxon>Chloroflexota</taxon>
        <taxon>Chloroflexia</taxon>
        <taxon>Herpetosiphonales</taxon>
        <taxon>Herpetosiphonaceae</taxon>
        <taxon>Herpetosiphon</taxon>
    </lineage>
</organism>
<dbReference type="Proteomes" id="UP001428290">
    <property type="component" value="Unassembled WGS sequence"/>
</dbReference>
<gene>
    <name evidence="6" type="primary">ytfQ_1</name>
    <name evidence="6" type="ORF">Hgul01_03495</name>
</gene>
<feature type="signal peptide" evidence="4">
    <location>
        <begin position="1"/>
        <end position="27"/>
    </location>
</feature>
<comment type="caution">
    <text evidence="6">The sequence shown here is derived from an EMBL/GenBank/DDBJ whole genome shotgun (WGS) entry which is preliminary data.</text>
</comment>
<feature type="chain" id="PRO_5046769402" evidence="4">
    <location>
        <begin position="28"/>
        <end position="329"/>
    </location>
</feature>
<dbReference type="PANTHER" id="PTHR46847:SF3">
    <property type="entry name" value="GALACTOFURANOSE-BINDING PROTEIN YTFQ"/>
    <property type="match status" value="1"/>
</dbReference>
<comment type="subcellular location">
    <subcellularLocation>
        <location evidence="1">Cell envelope</location>
    </subcellularLocation>
</comment>
<keyword evidence="3 4" id="KW-0732">Signal</keyword>
<dbReference type="Pfam" id="PF13407">
    <property type="entry name" value="Peripla_BP_4"/>
    <property type="match status" value="1"/>
</dbReference>
<feature type="domain" description="Periplasmic binding protein" evidence="5">
    <location>
        <begin position="47"/>
        <end position="302"/>
    </location>
</feature>
<dbReference type="SUPFAM" id="SSF53822">
    <property type="entry name" value="Periplasmic binding protein-like I"/>
    <property type="match status" value="1"/>
</dbReference>
<dbReference type="Gene3D" id="3.40.50.2300">
    <property type="match status" value="2"/>
</dbReference>
<comment type="similarity">
    <text evidence="2">Belongs to the bacterial solute-binding protein 2 family.</text>
</comment>
<evidence type="ECO:0000256" key="1">
    <source>
        <dbReference type="ARBA" id="ARBA00004196"/>
    </source>
</evidence>
<evidence type="ECO:0000256" key="4">
    <source>
        <dbReference type="SAM" id="SignalP"/>
    </source>
</evidence>
<dbReference type="EMBL" id="BAABRU010000012">
    <property type="protein sequence ID" value="GAA5529681.1"/>
    <property type="molecule type" value="Genomic_DNA"/>
</dbReference>
<dbReference type="CDD" id="cd06309">
    <property type="entry name" value="PBP1_galactofuranose_YtfQ-like"/>
    <property type="match status" value="1"/>
</dbReference>
<sequence>MSQHALIKRLLILVTLLSLVACGSSEASQPVTANKTPKTYADLVIGYSQIGAESRWRTANTLSIQESAQDLGVDLRFADAQQEQINQINAIRSFITQKVDLIGVSPIVADGWDAVFAEAKAAGIPIIVVDRTANVPDELITAFIGSDFVLEGERACEEMAQLLDQKGTIIELEGTVGSAPARDRKTGFHNCLKKYPEMQVLVSKSGDFTRAQGKTVLQGLIKQYGTDFDAIYAHNDDMALGAIELLKELGIKPGVEVKIVSIDAVEDAFKAMIAGDLNVTVECNPLLGPQFFETALKIVNGEPFERWVKSNEGIFRQATADQDLPKRRY</sequence>
<name>A0ABP9X2Q1_9CHLR</name>
<keyword evidence="7" id="KW-1185">Reference proteome</keyword>
<accession>A0ABP9X2Q1</accession>
<protein>
    <submittedName>
        <fullName evidence="6">ABC transporter periplasmic-binding protein YtfQ</fullName>
    </submittedName>
</protein>
<evidence type="ECO:0000256" key="3">
    <source>
        <dbReference type="ARBA" id="ARBA00022729"/>
    </source>
</evidence>
<dbReference type="InterPro" id="IPR025997">
    <property type="entry name" value="SBP_2_dom"/>
</dbReference>
<proteinExistence type="inferred from homology"/>
<dbReference type="RefSeq" id="WP_345723279.1">
    <property type="nucleotide sequence ID" value="NZ_BAABRU010000012.1"/>
</dbReference>
<dbReference type="InterPro" id="IPR028082">
    <property type="entry name" value="Peripla_BP_I"/>
</dbReference>
<evidence type="ECO:0000256" key="2">
    <source>
        <dbReference type="ARBA" id="ARBA00007639"/>
    </source>
</evidence>
<evidence type="ECO:0000313" key="6">
    <source>
        <dbReference type="EMBL" id="GAA5529681.1"/>
    </source>
</evidence>
<reference evidence="6 7" key="1">
    <citation type="submission" date="2024-02" db="EMBL/GenBank/DDBJ databases">
        <title>Herpetosiphon gulosus NBRC 112829.</title>
        <authorList>
            <person name="Ichikawa N."/>
            <person name="Katano-Makiyama Y."/>
            <person name="Hidaka K."/>
        </authorList>
    </citation>
    <scope>NUCLEOTIDE SEQUENCE [LARGE SCALE GENOMIC DNA]</scope>
    <source>
        <strain evidence="6 7">NBRC 112829</strain>
    </source>
</reference>
<evidence type="ECO:0000313" key="7">
    <source>
        <dbReference type="Proteomes" id="UP001428290"/>
    </source>
</evidence>
<dbReference type="PANTHER" id="PTHR46847">
    <property type="entry name" value="D-ALLOSE-BINDING PERIPLASMIC PROTEIN-RELATED"/>
    <property type="match status" value="1"/>
</dbReference>
<evidence type="ECO:0000259" key="5">
    <source>
        <dbReference type="Pfam" id="PF13407"/>
    </source>
</evidence>